<evidence type="ECO:0000313" key="2">
    <source>
        <dbReference type="EMBL" id="KAH0740793.1"/>
    </source>
</evidence>
<keyword evidence="3" id="KW-1185">Reference proteome</keyword>
<reference evidence="2 3" key="1">
    <citation type="journal article" date="2021" name="bioRxiv">
        <title>Chromosome-scale and haplotype-resolved genome assembly of a tetraploid potato cultivar.</title>
        <authorList>
            <person name="Sun H."/>
            <person name="Jiao W.-B."/>
            <person name="Krause K."/>
            <person name="Campoy J.A."/>
            <person name="Goel M."/>
            <person name="Folz-Donahue K."/>
            <person name="Kukat C."/>
            <person name="Huettel B."/>
            <person name="Schneeberger K."/>
        </authorList>
    </citation>
    <scope>NUCLEOTIDE SEQUENCE [LARGE SCALE GENOMIC DNA]</scope>
    <source>
        <strain evidence="2">SolTubOtavaFocal</strain>
        <tissue evidence="2">Leaves</tissue>
    </source>
</reference>
<accession>A0ABQ7U3A1</accession>
<protein>
    <submittedName>
        <fullName evidence="2">Uncharacterized protein</fullName>
    </submittedName>
</protein>
<evidence type="ECO:0000256" key="1">
    <source>
        <dbReference type="SAM" id="MobiDB-lite"/>
    </source>
</evidence>
<comment type="caution">
    <text evidence="2">The sequence shown here is derived from an EMBL/GenBank/DDBJ whole genome shotgun (WGS) entry which is preliminary data.</text>
</comment>
<feature type="compositionally biased region" description="Polar residues" evidence="1">
    <location>
        <begin position="19"/>
        <end position="35"/>
    </location>
</feature>
<feature type="region of interest" description="Disordered" evidence="1">
    <location>
        <begin position="19"/>
        <end position="61"/>
    </location>
</feature>
<gene>
    <name evidence="2" type="ORF">KY290_033836</name>
</gene>
<dbReference type="Proteomes" id="UP000826656">
    <property type="component" value="Unassembled WGS sequence"/>
</dbReference>
<sequence>MMEYLNKIDSVAFYTSFCSPSPTKVSTNPPVNISEPSPPTLDLPIDLNDLAPSSQPGPPPSVLSDYLFEGDLLENRNDEGSRFVENLLDDMEPVFEKTPEVRVPPSSDSEDDEEDNALLRWAIQRRMVLITNKGKEKVVEETPTKKPFTRGATQKLRSDAMKISKANTTEIRRRRETGEEKIVIPVKGVVDVLNEKSESDTVYEDIVPAAEKIRKKGQGKKK</sequence>
<name>A0ABQ7U3A1_SOLTU</name>
<evidence type="ECO:0000313" key="3">
    <source>
        <dbReference type="Proteomes" id="UP000826656"/>
    </source>
</evidence>
<dbReference type="EMBL" id="JAIVGD010000026">
    <property type="protein sequence ID" value="KAH0740793.1"/>
    <property type="molecule type" value="Genomic_DNA"/>
</dbReference>
<organism evidence="2 3">
    <name type="scientific">Solanum tuberosum</name>
    <name type="common">Potato</name>
    <dbReference type="NCBI Taxonomy" id="4113"/>
    <lineage>
        <taxon>Eukaryota</taxon>
        <taxon>Viridiplantae</taxon>
        <taxon>Streptophyta</taxon>
        <taxon>Embryophyta</taxon>
        <taxon>Tracheophyta</taxon>
        <taxon>Spermatophyta</taxon>
        <taxon>Magnoliopsida</taxon>
        <taxon>eudicotyledons</taxon>
        <taxon>Gunneridae</taxon>
        <taxon>Pentapetalae</taxon>
        <taxon>asterids</taxon>
        <taxon>lamiids</taxon>
        <taxon>Solanales</taxon>
        <taxon>Solanaceae</taxon>
        <taxon>Solanoideae</taxon>
        <taxon>Solaneae</taxon>
        <taxon>Solanum</taxon>
    </lineage>
</organism>
<proteinExistence type="predicted"/>